<keyword evidence="8" id="KW-1185">Reference proteome</keyword>
<dbReference type="InterPro" id="IPR050956">
    <property type="entry name" value="2C_system_His_kinase"/>
</dbReference>
<dbReference type="CDD" id="cd17546">
    <property type="entry name" value="REC_hyHK_CKI1_RcsC-like"/>
    <property type="match status" value="1"/>
</dbReference>
<evidence type="ECO:0000256" key="3">
    <source>
        <dbReference type="ARBA" id="ARBA00022553"/>
    </source>
</evidence>
<dbReference type="STRING" id="3880.A0A072TLT5"/>
<dbReference type="AlphaFoldDB" id="A0A072TLT5"/>
<comment type="catalytic activity">
    <reaction evidence="1">
        <text>ATP + protein L-histidine = ADP + protein N-phospho-L-histidine.</text>
        <dbReference type="EC" id="2.7.13.3"/>
    </reaction>
</comment>
<reference evidence="6 8" key="2">
    <citation type="journal article" date="2014" name="BMC Genomics">
        <title>An improved genome release (version Mt4.0) for the model legume Medicago truncatula.</title>
        <authorList>
            <person name="Tang H."/>
            <person name="Krishnakumar V."/>
            <person name="Bidwell S."/>
            <person name="Rosen B."/>
            <person name="Chan A."/>
            <person name="Zhou S."/>
            <person name="Gentzbittel L."/>
            <person name="Childs K.L."/>
            <person name="Yandell M."/>
            <person name="Gundlach H."/>
            <person name="Mayer K.F."/>
            <person name="Schwartz D.C."/>
            <person name="Town C.D."/>
        </authorList>
    </citation>
    <scope>GENOME REANNOTATION</scope>
    <source>
        <strain evidence="6">A17</strain>
        <strain evidence="7 8">cv. Jemalong A17</strain>
    </source>
</reference>
<dbReference type="PANTHER" id="PTHR43719">
    <property type="entry name" value="TWO-COMPONENT HISTIDINE KINASE"/>
    <property type="match status" value="1"/>
</dbReference>
<reference evidence="7" key="3">
    <citation type="submission" date="2015-04" db="UniProtKB">
        <authorList>
            <consortium name="EnsemblPlants"/>
        </authorList>
    </citation>
    <scope>IDENTIFICATION</scope>
    <source>
        <strain evidence="7">cv. Jemalong A17</strain>
    </source>
</reference>
<evidence type="ECO:0000256" key="4">
    <source>
        <dbReference type="PROSITE-ProRule" id="PRU00169"/>
    </source>
</evidence>
<dbReference type="SMART" id="SM00448">
    <property type="entry name" value="REC"/>
    <property type="match status" value="1"/>
</dbReference>
<accession>A0A072TLT5</accession>
<proteinExistence type="predicted"/>
<reference evidence="6 8" key="1">
    <citation type="journal article" date="2011" name="Nature">
        <title>The Medicago genome provides insight into the evolution of rhizobial symbioses.</title>
        <authorList>
            <person name="Young N.D."/>
            <person name="Debelle F."/>
            <person name="Oldroyd G.E."/>
            <person name="Geurts R."/>
            <person name="Cannon S.B."/>
            <person name="Udvardi M.K."/>
            <person name="Benedito V.A."/>
            <person name="Mayer K.F."/>
            <person name="Gouzy J."/>
            <person name="Schoof H."/>
            <person name="Van de Peer Y."/>
            <person name="Proost S."/>
            <person name="Cook D.R."/>
            <person name="Meyers B.C."/>
            <person name="Spannagl M."/>
            <person name="Cheung F."/>
            <person name="De Mita S."/>
            <person name="Krishnakumar V."/>
            <person name="Gundlach H."/>
            <person name="Zhou S."/>
            <person name="Mudge J."/>
            <person name="Bharti A.K."/>
            <person name="Murray J.D."/>
            <person name="Naoumkina M.A."/>
            <person name="Rosen B."/>
            <person name="Silverstein K.A."/>
            <person name="Tang H."/>
            <person name="Rombauts S."/>
            <person name="Zhao P.X."/>
            <person name="Zhou P."/>
            <person name="Barbe V."/>
            <person name="Bardou P."/>
            <person name="Bechner M."/>
            <person name="Bellec A."/>
            <person name="Berger A."/>
            <person name="Berges H."/>
            <person name="Bidwell S."/>
            <person name="Bisseling T."/>
            <person name="Choisne N."/>
            <person name="Couloux A."/>
            <person name="Denny R."/>
            <person name="Deshpande S."/>
            <person name="Dai X."/>
            <person name="Doyle J.J."/>
            <person name="Dudez A.M."/>
            <person name="Farmer A.D."/>
            <person name="Fouteau S."/>
            <person name="Franken C."/>
            <person name="Gibelin C."/>
            <person name="Gish J."/>
            <person name="Goldstein S."/>
            <person name="Gonzalez A.J."/>
            <person name="Green P.J."/>
            <person name="Hallab A."/>
            <person name="Hartog M."/>
            <person name="Hua A."/>
            <person name="Humphray S.J."/>
            <person name="Jeong D.H."/>
            <person name="Jing Y."/>
            <person name="Jocker A."/>
            <person name="Kenton S.M."/>
            <person name="Kim D.J."/>
            <person name="Klee K."/>
            <person name="Lai H."/>
            <person name="Lang C."/>
            <person name="Lin S."/>
            <person name="Macmil S.L."/>
            <person name="Magdelenat G."/>
            <person name="Matthews L."/>
            <person name="McCorrison J."/>
            <person name="Monaghan E.L."/>
            <person name="Mun J.H."/>
            <person name="Najar F.Z."/>
            <person name="Nicholson C."/>
            <person name="Noirot C."/>
            <person name="O'Bleness M."/>
            <person name="Paule C.R."/>
            <person name="Poulain J."/>
            <person name="Prion F."/>
            <person name="Qin B."/>
            <person name="Qu C."/>
            <person name="Retzel E.F."/>
            <person name="Riddle C."/>
            <person name="Sallet E."/>
            <person name="Samain S."/>
            <person name="Samson N."/>
            <person name="Sanders I."/>
            <person name="Saurat O."/>
            <person name="Scarpelli C."/>
            <person name="Schiex T."/>
            <person name="Segurens B."/>
            <person name="Severin A.J."/>
            <person name="Sherrier D.J."/>
            <person name="Shi R."/>
            <person name="Sims S."/>
            <person name="Singer S.R."/>
            <person name="Sinharoy S."/>
            <person name="Sterck L."/>
            <person name="Viollet A."/>
            <person name="Wang B.B."/>
            <person name="Wang K."/>
            <person name="Wang M."/>
            <person name="Wang X."/>
            <person name="Warfsmann J."/>
            <person name="Weissenbach J."/>
            <person name="White D.D."/>
            <person name="White J.D."/>
            <person name="Wiley G.B."/>
            <person name="Wincker P."/>
            <person name="Xing Y."/>
            <person name="Yang L."/>
            <person name="Yao Z."/>
            <person name="Ying F."/>
            <person name="Zhai J."/>
            <person name="Zhou L."/>
            <person name="Zuber A."/>
            <person name="Denarie J."/>
            <person name="Dixon R.A."/>
            <person name="May G.D."/>
            <person name="Schwartz D.C."/>
            <person name="Rogers J."/>
            <person name="Quetier F."/>
            <person name="Town C.D."/>
            <person name="Roe B.A."/>
        </authorList>
    </citation>
    <scope>NUCLEOTIDE SEQUENCE [LARGE SCALE GENOMIC DNA]</scope>
    <source>
        <strain evidence="6">A17</strain>
        <strain evidence="7 8">cv. Jemalong A17</strain>
    </source>
</reference>
<dbReference type="Gene3D" id="3.40.50.2300">
    <property type="match status" value="1"/>
</dbReference>
<dbReference type="Proteomes" id="UP000002051">
    <property type="component" value="Chromosome 8"/>
</dbReference>
<keyword evidence="3 4" id="KW-0597">Phosphoprotein</keyword>
<protein>
    <recommendedName>
        <fullName evidence="2">histidine kinase</fullName>
        <ecNumber evidence="2">2.7.13.3</ecNumber>
    </recommendedName>
</protein>
<evidence type="ECO:0000256" key="1">
    <source>
        <dbReference type="ARBA" id="ARBA00000085"/>
    </source>
</evidence>
<gene>
    <name evidence="6" type="ordered locus">MTR_8g019680</name>
</gene>
<evidence type="ECO:0000313" key="6">
    <source>
        <dbReference type="EMBL" id="KEH18459.1"/>
    </source>
</evidence>
<feature type="modified residue" description="4-aspartylphosphate" evidence="4">
    <location>
        <position position="85"/>
    </location>
</feature>
<evidence type="ECO:0000313" key="7">
    <source>
        <dbReference type="EnsemblPlants" id="KEH18459"/>
    </source>
</evidence>
<dbReference type="Pfam" id="PF00072">
    <property type="entry name" value="Response_reg"/>
    <property type="match status" value="1"/>
</dbReference>
<evidence type="ECO:0000313" key="8">
    <source>
        <dbReference type="Proteomes" id="UP000002051"/>
    </source>
</evidence>
<dbReference type="EMBL" id="CM001224">
    <property type="protein sequence ID" value="KEH18459.1"/>
    <property type="molecule type" value="Genomic_DNA"/>
</dbReference>
<organism evidence="6 8">
    <name type="scientific">Medicago truncatula</name>
    <name type="common">Barrel medic</name>
    <name type="synonym">Medicago tribuloides</name>
    <dbReference type="NCBI Taxonomy" id="3880"/>
    <lineage>
        <taxon>Eukaryota</taxon>
        <taxon>Viridiplantae</taxon>
        <taxon>Streptophyta</taxon>
        <taxon>Embryophyta</taxon>
        <taxon>Tracheophyta</taxon>
        <taxon>Spermatophyta</taxon>
        <taxon>Magnoliopsida</taxon>
        <taxon>eudicotyledons</taxon>
        <taxon>Gunneridae</taxon>
        <taxon>Pentapetalae</taxon>
        <taxon>rosids</taxon>
        <taxon>fabids</taxon>
        <taxon>Fabales</taxon>
        <taxon>Fabaceae</taxon>
        <taxon>Papilionoideae</taxon>
        <taxon>50 kb inversion clade</taxon>
        <taxon>NPAAA clade</taxon>
        <taxon>Hologalegina</taxon>
        <taxon>IRL clade</taxon>
        <taxon>Trifolieae</taxon>
        <taxon>Medicago</taxon>
    </lineage>
</organism>
<evidence type="ECO:0000256" key="2">
    <source>
        <dbReference type="ARBA" id="ARBA00012438"/>
    </source>
</evidence>
<dbReference type="SUPFAM" id="SSF52172">
    <property type="entry name" value="CheY-like"/>
    <property type="match status" value="1"/>
</dbReference>
<name>A0A072TLT5_MEDTR</name>
<dbReference type="HOGENOM" id="CLU_1715985_0_0_1"/>
<feature type="domain" description="Response regulatory" evidence="5">
    <location>
        <begin position="27"/>
        <end position="150"/>
    </location>
</feature>
<dbReference type="PANTHER" id="PTHR43719:SF75">
    <property type="entry name" value="HISTIDINE KINASE CKI1"/>
    <property type="match status" value="1"/>
</dbReference>
<dbReference type="GO" id="GO:0004673">
    <property type="term" value="F:protein histidine kinase activity"/>
    <property type="evidence" value="ECO:0007669"/>
    <property type="project" value="UniProtKB-EC"/>
</dbReference>
<sequence length="153" mass="17606">MHRIDSRIIDQNDIVISKPFHGSRLFQVIMLLPEYDNGCVCDKYIGLAWCNVTVEQCENGKEAVMLGLKRNDPIPNPPYDYILMDCQMPVMDGFEATRRIREIEKPFGVRIPIIALSADIDRSTSVTGMDFYIEKPLRKEHLHEAIRILNGKE</sequence>
<dbReference type="InterPro" id="IPR001789">
    <property type="entry name" value="Sig_transdc_resp-reg_receiver"/>
</dbReference>
<dbReference type="PROSITE" id="PS50110">
    <property type="entry name" value="RESPONSE_REGULATORY"/>
    <property type="match status" value="1"/>
</dbReference>
<dbReference type="EC" id="2.7.13.3" evidence="2"/>
<dbReference type="GO" id="GO:0000160">
    <property type="term" value="P:phosphorelay signal transduction system"/>
    <property type="evidence" value="ECO:0007669"/>
    <property type="project" value="InterPro"/>
</dbReference>
<evidence type="ECO:0000259" key="5">
    <source>
        <dbReference type="PROSITE" id="PS50110"/>
    </source>
</evidence>
<dbReference type="InterPro" id="IPR011006">
    <property type="entry name" value="CheY-like_superfamily"/>
</dbReference>
<dbReference type="EnsemblPlants" id="KEH18459">
    <property type="protein sequence ID" value="KEH18459"/>
    <property type="gene ID" value="MTR_8g019680"/>
</dbReference>